<gene>
    <name evidence="10" type="ORF">BGW36DRAFT_354474</name>
</gene>
<evidence type="ECO:0000256" key="6">
    <source>
        <dbReference type="ARBA" id="ARBA00023136"/>
    </source>
</evidence>
<dbReference type="PANTHER" id="PTHR48022:SF17">
    <property type="entry name" value="HEXOSE TRANSPORTER"/>
    <property type="match status" value="1"/>
</dbReference>
<name>A0AAD4KZK8_9EURO</name>
<comment type="caution">
    <text evidence="10">The sequence shown here is derived from an EMBL/GenBank/DDBJ whole genome shotgun (WGS) entry which is preliminary data.</text>
</comment>
<dbReference type="InterPro" id="IPR020846">
    <property type="entry name" value="MFS_dom"/>
</dbReference>
<feature type="transmembrane region" description="Helical" evidence="8">
    <location>
        <begin position="403"/>
        <end position="424"/>
    </location>
</feature>
<keyword evidence="11" id="KW-1185">Reference proteome</keyword>
<dbReference type="InterPro" id="IPR036259">
    <property type="entry name" value="MFS_trans_sf"/>
</dbReference>
<keyword evidence="6 8" id="KW-0472">Membrane</keyword>
<feature type="domain" description="Major facilitator superfamily (MFS) profile" evidence="9">
    <location>
        <begin position="15"/>
        <end position="459"/>
    </location>
</feature>
<dbReference type="RefSeq" id="XP_046076054.1">
    <property type="nucleotide sequence ID" value="XM_046213526.1"/>
</dbReference>
<comment type="subcellular location">
    <subcellularLocation>
        <location evidence="1">Membrane</location>
        <topology evidence="1">Multi-pass membrane protein</topology>
    </subcellularLocation>
</comment>
<feature type="transmembrane region" description="Helical" evidence="8">
    <location>
        <begin position="367"/>
        <end position="391"/>
    </location>
</feature>
<accession>A0AAD4KZK8</accession>
<comment type="similarity">
    <text evidence="2 7">Belongs to the major facilitator superfamily. Sugar transporter (TC 2.A.1.1) family.</text>
</comment>
<feature type="transmembrane region" description="Helical" evidence="8">
    <location>
        <begin position="122"/>
        <end position="141"/>
    </location>
</feature>
<evidence type="ECO:0000256" key="2">
    <source>
        <dbReference type="ARBA" id="ARBA00010992"/>
    </source>
</evidence>
<keyword evidence="5 8" id="KW-1133">Transmembrane helix</keyword>
<evidence type="ECO:0000256" key="7">
    <source>
        <dbReference type="RuleBase" id="RU003346"/>
    </source>
</evidence>
<evidence type="ECO:0000313" key="10">
    <source>
        <dbReference type="EMBL" id="KAH8703036.1"/>
    </source>
</evidence>
<feature type="transmembrane region" description="Helical" evidence="8">
    <location>
        <begin position="304"/>
        <end position="326"/>
    </location>
</feature>
<dbReference type="NCBIfam" id="TIGR00879">
    <property type="entry name" value="SP"/>
    <property type="match status" value="1"/>
</dbReference>
<keyword evidence="4 8" id="KW-0812">Transmembrane</keyword>
<dbReference type="EMBL" id="JAJTJA010000002">
    <property type="protein sequence ID" value="KAH8703036.1"/>
    <property type="molecule type" value="Genomic_DNA"/>
</dbReference>
<evidence type="ECO:0000259" key="9">
    <source>
        <dbReference type="PROSITE" id="PS50850"/>
    </source>
</evidence>
<feature type="transmembrane region" description="Helical" evidence="8">
    <location>
        <begin position="96"/>
        <end position="116"/>
    </location>
</feature>
<dbReference type="InterPro" id="IPR003663">
    <property type="entry name" value="Sugar/inositol_transpt"/>
</dbReference>
<proteinExistence type="inferred from homology"/>
<protein>
    <submittedName>
        <fullName evidence="10">General substrate transporter</fullName>
    </submittedName>
</protein>
<feature type="transmembrane region" description="Helical" evidence="8">
    <location>
        <begin position="436"/>
        <end position="455"/>
    </location>
</feature>
<dbReference type="PANTHER" id="PTHR48022">
    <property type="entry name" value="PLASTIDIC GLUCOSE TRANSPORTER 4"/>
    <property type="match status" value="1"/>
</dbReference>
<evidence type="ECO:0000313" key="11">
    <source>
        <dbReference type="Proteomes" id="UP001201262"/>
    </source>
</evidence>
<feature type="transmembrane region" description="Helical" evidence="8">
    <location>
        <begin position="181"/>
        <end position="204"/>
    </location>
</feature>
<evidence type="ECO:0000256" key="5">
    <source>
        <dbReference type="ARBA" id="ARBA00022989"/>
    </source>
</evidence>
<dbReference type="InterPro" id="IPR050360">
    <property type="entry name" value="MFS_Sugar_Transporters"/>
</dbReference>
<evidence type="ECO:0000256" key="1">
    <source>
        <dbReference type="ARBA" id="ARBA00004141"/>
    </source>
</evidence>
<keyword evidence="3 7" id="KW-0813">Transport</keyword>
<sequence length="517" mass="57093">MGFSLQDLTLSTLVVSLLGSLGGVSFGIDYGYWSGMLGMTQFKKDFGVYNSDTDTWGIPSSWQSAGSGAPIAALAVGALISGAVGQQLGRLRVFRIGSVVVLIGVVIQSSSIRSFWQIVGGRIVTTIALGILANAIPAYLAECAPLAIRGTVINCYQFSISVGAILVNTGNWGMQGRTDQWAYRMVIVLQAVIPCFFLLGSFFIPESPRWLLGQGRQTEAQRSLEILRSNTRRDVIEREIQLILASEEENRHQFNSSWVDCFKGSNLRRTLIATGVQCLQQAQGNSFMASYCVTFFEAIGFNDVYKITVLFYLCMVVGTAVCFYLPDRVGRRWLMISTALIMGVCMFVVAVITGSSLAQNVHAMKGAIGAIFIWQFLMAIGWSSCVWIVTAEMPSLMIREKSIMTATFCGFCVSIIVTFVNPYIQNAGYGNLQGRIGFLYGSFSFVSAIWTLLFLPETRNRNLEELDELFQNKVSVWKFPKYQTTGYGAQLTEVEEVAHRGEDFSEKEATVRFEDDA</sequence>
<dbReference type="Gene3D" id="1.20.1250.20">
    <property type="entry name" value="MFS general substrate transporter like domains"/>
    <property type="match status" value="1"/>
</dbReference>
<feature type="transmembrane region" description="Helical" evidence="8">
    <location>
        <begin position="65"/>
        <end position="84"/>
    </location>
</feature>
<dbReference type="GeneID" id="70243813"/>
<dbReference type="InterPro" id="IPR005828">
    <property type="entry name" value="MFS_sugar_transport-like"/>
</dbReference>
<dbReference type="GO" id="GO:0005351">
    <property type="term" value="F:carbohydrate:proton symporter activity"/>
    <property type="evidence" value="ECO:0007669"/>
    <property type="project" value="TreeGrafter"/>
</dbReference>
<dbReference type="GO" id="GO:0016020">
    <property type="term" value="C:membrane"/>
    <property type="evidence" value="ECO:0007669"/>
    <property type="project" value="UniProtKB-SubCell"/>
</dbReference>
<dbReference type="SUPFAM" id="SSF103473">
    <property type="entry name" value="MFS general substrate transporter"/>
    <property type="match status" value="1"/>
</dbReference>
<evidence type="ECO:0000256" key="3">
    <source>
        <dbReference type="ARBA" id="ARBA00022448"/>
    </source>
</evidence>
<feature type="transmembrane region" description="Helical" evidence="8">
    <location>
        <begin position="333"/>
        <end position="355"/>
    </location>
</feature>
<reference evidence="10" key="1">
    <citation type="submission" date="2021-12" db="EMBL/GenBank/DDBJ databases">
        <title>Convergent genome expansion in fungi linked to evolution of root-endophyte symbiosis.</title>
        <authorList>
            <consortium name="DOE Joint Genome Institute"/>
            <person name="Ke Y.-H."/>
            <person name="Bonito G."/>
            <person name="Liao H.-L."/>
            <person name="Looney B."/>
            <person name="Rojas-Flechas A."/>
            <person name="Nash J."/>
            <person name="Hameed K."/>
            <person name="Schadt C."/>
            <person name="Martin F."/>
            <person name="Crous P.W."/>
            <person name="Miettinen O."/>
            <person name="Magnuson J.K."/>
            <person name="Labbe J."/>
            <person name="Jacobson D."/>
            <person name="Doktycz M.J."/>
            <person name="Veneault-Fourrey C."/>
            <person name="Kuo A."/>
            <person name="Mondo S."/>
            <person name="Calhoun S."/>
            <person name="Riley R."/>
            <person name="Ohm R."/>
            <person name="LaButti K."/>
            <person name="Andreopoulos B."/>
            <person name="Pangilinan J."/>
            <person name="Nolan M."/>
            <person name="Tritt A."/>
            <person name="Clum A."/>
            <person name="Lipzen A."/>
            <person name="Daum C."/>
            <person name="Barry K."/>
            <person name="Grigoriev I.V."/>
            <person name="Vilgalys R."/>
        </authorList>
    </citation>
    <scope>NUCLEOTIDE SEQUENCE</scope>
    <source>
        <strain evidence="10">PMI_201</strain>
    </source>
</reference>
<dbReference type="Pfam" id="PF00083">
    <property type="entry name" value="Sugar_tr"/>
    <property type="match status" value="1"/>
</dbReference>
<evidence type="ECO:0000256" key="8">
    <source>
        <dbReference type="SAM" id="Phobius"/>
    </source>
</evidence>
<organism evidence="10 11">
    <name type="scientific">Talaromyces proteolyticus</name>
    <dbReference type="NCBI Taxonomy" id="1131652"/>
    <lineage>
        <taxon>Eukaryota</taxon>
        <taxon>Fungi</taxon>
        <taxon>Dikarya</taxon>
        <taxon>Ascomycota</taxon>
        <taxon>Pezizomycotina</taxon>
        <taxon>Eurotiomycetes</taxon>
        <taxon>Eurotiomycetidae</taxon>
        <taxon>Eurotiales</taxon>
        <taxon>Trichocomaceae</taxon>
        <taxon>Talaromyces</taxon>
        <taxon>Talaromyces sect. Bacilispori</taxon>
    </lineage>
</organism>
<dbReference type="Proteomes" id="UP001201262">
    <property type="component" value="Unassembled WGS sequence"/>
</dbReference>
<dbReference type="AlphaFoldDB" id="A0AAD4KZK8"/>
<evidence type="ECO:0000256" key="4">
    <source>
        <dbReference type="ARBA" id="ARBA00022692"/>
    </source>
</evidence>
<dbReference type="PROSITE" id="PS50850">
    <property type="entry name" value="MFS"/>
    <property type="match status" value="1"/>
</dbReference>
<dbReference type="FunFam" id="1.20.1250.20:FF:000078">
    <property type="entry name" value="MFS maltose transporter, putative"/>
    <property type="match status" value="1"/>
</dbReference>